<dbReference type="Pfam" id="PF00512">
    <property type="entry name" value="HisKA"/>
    <property type="match status" value="1"/>
</dbReference>
<dbReference type="FunFam" id="3.30.565.10:FF:000006">
    <property type="entry name" value="Sensor histidine kinase WalK"/>
    <property type="match status" value="1"/>
</dbReference>
<keyword evidence="7" id="KW-0902">Two-component regulatory system</keyword>
<evidence type="ECO:0000256" key="2">
    <source>
        <dbReference type="ARBA" id="ARBA00004370"/>
    </source>
</evidence>
<dbReference type="InterPro" id="IPR004358">
    <property type="entry name" value="Sig_transdc_His_kin-like_C"/>
</dbReference>
<dbReference type="PROSITE" id="PS50109">
    <property type="entry name" value="HIS_KIN"/>
    <property type="match status" value="1"/>
</dbReference>
<dbReference type="EMBL" id="CP043431">
    <property type="protein sequence ID" value="QNT64978.1"/>
    <property type="molecule type" value="Genomic_DNA"/>
</dbReference>
<dbReference type="FunFam" id="1.10.287.130:FF:000001">
    <property type="entry name" value="Two-component sensor histidine kinase"/>
    <property type="match status" value="1"/>
</dbReference>
<dbReference type="SMART" id="SM00388">
    <property type="entry name" value="HisKA"/>
    <property type="match status" value="1"/>
</dbReference>
<evidence type="ECO:0000313" key="9">
    <source>
        <dbReference type="EMBL" id="QNT64978.1"/>
    </source>
</evidence>
<keyword evidence="5" id="KW-0808">Transferase</keyword>
<comment type="subcellular location">
    <subcellularLocation>
        <location evidence="2">Membrane</location>
    </subcellularLocation>
</comment>
<evidence type="ECO:0000256" key="3">
    <source>
        <dbReference type="ARBA" id="ARBA00012438"/>
    </source>
</evidence>
<evidence type="ECO:0000256" key="5">
    <source>
        <dbReference type="ARBA" id="ARBA00022679"/>
    </source>
</evidence>
<evidence type="ECO:0000256" key="4">
    <source>
        <dbReference type="ARBA" id="ARBA00022553"/>
    </source>
</evidence>
<evidence type="ECO:0000256" key="7">
    <source>
        <dbReference type="ARBA" id="ARBA00023012"/>
    </source>
</evidence>
<evidence type="ECO:0000256" key="1">
    <source>
        <dbReference type="ARBA" id="ARBA00000085"/>
    </source>
</evidence>
<dbReference type="SMART" id="SM00091">
    <property type="entry name" value="PAS"/>
    <property type="match status" value="1"/>
</dbReference>
<comment type="catalytic activity">
    <reaction evidence="1">
        <text>ATP + protein L-histidine = ADP + protein N-phospho-L-histidine.</text>
        <dbReference type="EC" id="2.7.13.3"/>
    </reaction>
</comment>
<dbReference type="CDD" id="cd00082">
    <property type="entry name" value="HisKA"/>
    <property type="match status" value="1"/>
</dbReference>
<evidence type="ECO:0000256" key="8">
    <source>
        <dbReference type="ARBA" id="ARBA00023136"/>
    </source>
</evidence>
<keyword evidence="6 9" id="KW-0418">Kinase</keyword>
<keyword evidence="4" id="KW-0597">Phosphoprotein</keyword>
<dbReference type="InterPro" id="IPR036097">
    <property type="entry name" value="HisK_dim/P_sf"/>
</dbReference>
<dbReference type="SUPFAM" id="SSF55785">
    <property type="entry name" value="PYP-like sensor domain (PAS domain)"/>
    <property type="match status" value="1"/>
</dbReference>
<name>A0A7H1MNE2_9LACO</name>
<dbReference type="PRINTS" id="PR00344">
    <property type="entry name" value="BCTRLSENSOR"/>
</dbReference>
<dbReference type="InterPro" id="IPR050351">
    <property type="entry name" value="BphY/WalK/GraS-like"/>
</dbReference>
<dbReference type="PANTHER" id="PTHR45453">
    <property type="entry name" value="PHOSPHATE REGULON SENSOR PROTEIN PHOR"/>
    <property type="match status" value="1"/>
</dbReference>
<reference evidence="9 10" key="1">
    <citation type="submission" date="2019-08" db="EMBL/GenBank/DDBJ databases">
        <authorList>
            <person name="Chang H.C."/>
            <person name="Mun S.Y."/>
        </authorList>
    </citation>
    <scope>NUCLEOTIDE SEQUENCE [LARGE SCALE GENOMIC DNA]</scope>
    <source>
        <strain evidence="9 10">SK</strain>
    </source>
</reference>
<dbReference type="Proteomes" id="UP000516446">
    <property type="component" value="Chromosome"/>
</dbReference>
<dbReference type="SUPFAM" id="SSF55874">
    <property type="entry name" value="ATPase domain of HSP90 chaperone/DNA topoisomerase II/histidine kinase"/>
    <property type="match status" value="1"/>
</dbReference>
<dbReference type="AlphaFoldDB" id="A0A7H1MNE2"/>
<dbReference type="InterPro" id="IPR035965">
    <property type="entry name" value="PAS-like_dom_sf"/>
</dbReference>
<dbReference type="CDD" id="cd00130">
    <property type="entry name" value="PAS"/>
    <property type="match status" value="1"/>
</dbReference>
<evidence type="ECO:0000313" key="10">
    <source>
        <dbReference type="Proteomes" id="UP000516446"/>
    </source>
</evidence>
<accession>A0A7H1MNE2</accession>
<organism evidence="9 10">
    <name type="scientific">Weissella koreensis</name>
    <dbReference type="NCBI Taxonomy" id="165096"/>
    <lineage>
        <taxon>Bacteria</taxon>
        <taxon>Bacillati</taxon>
        <taxon>Bacillota</taxon>
        <taxon>Bacilli</taxon>
        <taxon>Lactobacillales</taxon>
        <taxon>Lactobacillaceae</taxon>
        <taxon>Weissella</taxon>
    </lineage>
</organism>
<keyword evidence="8" id="KW-0472">Membrane</keyword>
<dbReference type="InterPro" id="IPR005467">
    <property type="entry name" value="His_kinase_dom"/>
</dbReference>
<gene>
    <name evidence="9" type="ORF">FY536_06830</name>
</gene>
<keyword evidence="10" id="KW-1185">Reference proteome</keyword>
<dbReference type="RefSeq" id="WP_104914697.1">
    <property type="nucleotide sequence ID" value="NZ_CP026847.1"/>
</dbReference>
<dbReference type="InterPro" id="IPR000014">
    <property type="entry name" value="PAS"/>
</dbReference>
<evidence type="ECO:0000256" key="6">
    <source>
        <dbReference type="ARBA" id="ARBA00022777"/>
    </source>
</evidence>
<protein>
    <recommendedName>
        <fullName evidence="3">histidine kinase</fullName>
        <ecNumber evidence="3">2.7.13.3</ecNumber>
    </recommendedName>
</protein>
<dbReference type="InterPro" id="IPR036890">
    <property type="entry name" value="HATPase_C_sf"/>
</dbReference>
<dbReference type="Gene3D" id="3.30.450.20">
    <property type="entry name" value="PAS domain"/>
    <property type="match status" value="1"/>
</dbReference>
<dbReference type="Pfam" id="PF02518">
    <property type="entry name" value="HATPase_c"/>
    <property type="match status" value="1"/>
</dbReference>
<sequence>MQKWWKYIRQWFWRMLIVFFILQFCTFIILKLNADIKAWPLSMGIEVELILAIILGLISAIMQYRQDQALSEFNNRVGQIGERGNIILDPRHRLAPLAQTVNRLQQEKQVQIQKSLHNENILNTVWNDMPVGIIEITTNRQILRINPTARQALQLPDEVIGHHYDDLLNYHDLIAFIERGILKKGNHHKMITLEQGSKAKFLDLTMEYYRSDMQSDTVVIAFYDVTDLIEAQFQQTKFLANVSHELKTPLTSIIGFTDTLLDDQTMPEEVKREFLDIIAHESKRLLDLTNDILSVIKIEDKVLPLVKIDVDQVVQTILKAQSQAIETKNLRLELMANLQIEYYLEPLQQILSNLISNAIKYNKKNGLLRIRVERIGQRIKISVKDTGLGIASNAQNQIFDRFYRVNKARNQQIPGTGLGLSIVHEWVDKLHGTINVKSQVSVGTTIKIDLPIK</sequence>
<dbReference type="GO" id="GO:0004721">
    <property type="term" value="F:phosphoprotein phosphatase activity"/>
    <property type="evidence" value="ECO:0007669"/>
    <property type="project" value="TreeGrafter"/>
</dbReference>
<proteinExistence type="predicted"/>
<dbReference type="GO" id="GO:0005886">
    <property type="term" value="C:plasma membrane"/>
    <property type="evidence" value="ECO:0007669"/>
    <property type="project" value="TreeGrafter"/>
</dbReference>
<dbReference type="Gene3D" id="1.10.287.130">
    <property type="match status" value="1"/>
</dbReference>
<dbReference type="Gene3D" id="3.30.565.10">
    <property type="entry name" value="Histidine kinase-like ATPase, C-terminal domain"/>
    <property type="match status" value="1"/>
</dbReference>
<dbReference type="SMART" id="SM00387">
    <property type="entry name" value="HATPase_c"/>
    <property type="match status" value="1"/>
</dbReference>
<dbReference type="PANTHER" id="PTHR45453:SF1">
    <property type="entry name" value="PHOSPHATE REGULON SENSOR PROTEIN PHOR"/>
    <property type="match status" value="1"/>
</dbReference>
<dbReference type="SUPFAM" id="SSF47384">
    <property type="entry name" value="Homodimeric domain of signal transducing histidine kinase"/>
    <property type="match status" value="1"/>
</dbReference>
<dbReference type="CDD" id="cd00075">
    <property type="entry name" value="HATPase"/>
    <property type="match status" value="1"/>
</dbReference>
<dbReference type="InterPro" id="IPR003661">
    <property type="entry name" value="HisK_dim/P_dom"/>
</dbReference>
<dbReference type="EC" id="2.7.13.3" evidence="3"/>
<dbReference type="GO" id="GO:0016036">
    <property type="term" value="P:cellular response to phosphate starvation"/>
    <property type="evidence" value="ECO:0007669"/>
    <property type="project" value="TreeGrafter"/>
</dbReference>
<dbReference type="GO" id="GO:0000155">
    <property type="term" value="F:phosphorelay sensor kinase activity"/>
    <property type="evidence" value="ECO:0007669"/>
    <property type="project" value="InterPro"/>
</dbReference>
<dbReference type="InterPro" id="IPR003594">
    <property type="entry name" value="HATPase_dom"/>
</dbReference>